<dbReference type="PANTHER" id="PTHR43132:SF6">
    <property type="entry name" value="HTH-TYPE TRANSCRIPTIONAL REPRESSOR CZRA"/>
    <property type="match status" value="1"/>
</dbReference>
<dbReference type="AlphaFoldDB" id="A0A485M6U0"/>
<dbReference type="EMBL" id="CAADRM010000150">
    <property type="protein sequence ID" value="VFU18388.1"/>
    <property type="molecule type" value="Genomic_DNA"/>
</dbReference>
<dbReference type="InterPro" id="IPR036388">
    <property type="entry name" value="WH-like_DNA-bd_sf"/>
</dbReference>
<dbReference type="InterPro" id="IPR001845">
    <property type="entry name" value="HTH_ArsR_DNA-bd_dom"/>
</dbReference>
<sequence>MAAPYPQDPSAREERINRIRGLLPSSELVVTELADFFKLFSDSTRIKILFALGASELCVSDIASILEMNHSAISHQLRTLNRSRLVKSRKAGKKVYYSLNDKHIRNVLMQGFEHIRE</sequence>
<name>A0A485M6U0_9ZZZZ</name>
<dbReference type="GO" id="GO:0003677">
    <property type="term" value="F:DNA binding"/>
    <property type="evidence" value="ECO:0007669"/>
    <property type="project" value="UniProtKB-KW"/>
</dbReference>
<dbReference type="PROSITE" id="PS50987">
    <property type="entry name" value="HTH_ARSR_2"/>
    <property type="match status" value="1"/>
</dbReference>
<gene>
    <name evidence="5" type="ORF">SCFA_820021</name>
</gene>
<accession>A0A485M6U0</accession>
<dbReference type="PANTHER" id="PTHR43132">
    <property type="entry name" value="ARSENICAL RESISTANCE OPERON REPRESSOR ARSR-RELATED"/>
    <property type="match status" value="1"/>
</dbReference>
<dbReference type="CDD" id="cd00090">
    <property type="entry name" value="HTH_ARSR"/>
    <property type="match status" value="1"/>
</dbReference>
<dbReference type="Gene3D" id="1.10.10.10">
    <property type="entry name" value="Winged helix-like DNA-binding domain superfamily/Winged helix DNA-binding domain"/>
    <property type="match status" value="1"/>
</dbReference>
<keyword evidence="1" id="KW-0805">Transcription regulation</keyword>
<feature type="domain" description="HTH arsR-type" evidence="4">
    <location>
        <begin position="25"/>
        <end position="117"/>
    </location>
</feature>
<organism evidence="5">
    <name type="scientific">anaerobic digester metagenome</name>
    <dbReference type="NCBI Taxonomy" id="1263854"/>
    <lineage>
        <taxon>unclassified sequences</taxon>
        <taxon>metagenomes</taxon>
        <taxon>ecological metagenomes</taxon>
    </lineage>
</organism>
<dbReference type="Pfam" id="PF01022">
    <property type="entry name" value="HTH_5"/>
    <property type="match status" value="1"/>
</dbReference>
<dbReference type="NCBIfam" id="NF033788">
    <property type="entry name" value="HTH_metalloreg"/>
    <property type="match status" value="1"/>
</dbReference>
<dbReference type="SUPFAM" id="SSF46785">
    <property type="entry name" value="Winged helix' DNA-binding domain"/>
    <property type="match status" value="1"/>
</dbReference>
<evidence type="ECO:0000256" key="2">
    <source>
        <dbReference type="ARBA" id="ARBA00023125"/>
    </source>
</evidence>
<reference evidence="5" key="1">
    <citation type="submission" date="2019-03" db="EMBL/GenBank/DDBJ databases">
        <authorList>
            <person name="Hao L."/>
        </authorList>
    </citation>
    <scope>NUCLEOTIDE SEQUENCE</scope>
</reference>
<keyword evidence="3" id="KW-0804">Transcription</keyword>
<evidence type="ECO:0000256" key="1">
    <source>
        <dbReference type="ARBA" id="ARBA00023015"/>
    </source>
</evidence>
<keyword evidence="2" id="KW-0238">DNA-binding</keyword>
<evidence type="ECO:0000313" key="5">
    <source>
        <dbReference type="EMBL" id="VFU18388.1"/>
    </source>
</evidence>
<protein>
    <recommendedName>
        <fullName evidence="4">HTH arsR-type domain-containing protein</fullName>
    </recommendedName>
</protein>
<dbReference type="GO" id="GO:0003700">
    <property type="term" value="F:DNA-binding transcription factor activity"/>
    <property type="evidence" value="ECO:0007669"/>
    <property type="project" value="InterPro"/>
</dbReference>
<evidence type="ECO:0000256" key="3">
    <source>
        <dbReference type="ARBA" id="ARBA00023163"/>
    </source>
</evidence>
<dbReference type="SMART" id="SM00418">
    <property type="entry name" value="HTH_ARSR"/>
    <property type="match status" value="1"/>
</dbReference>
<dbReference type="PRINTS" id="PR00778">
    <property type="entry name" value="HTHARSR"/>
</dbReference>
<evidence type="ECO:0000259" key="4">
    <source>
        <dbReference type="PROSITE" id="PS50987"/>
    </source>
</evidence>
<dbReference type="InterPro" id="IPR036390">
    <property type="entry name" value="WH_DNA-bd_sf"/>
</dbReference>
<proteinExistence type="predicted"/>
<dbReference type="InterPro" id="IPR051011">
    <property type="entry name" value="Metal_resp_trans_reg"/>
</dbReference>
<dbReference type="InterPro" id="IPR011991">
    <property type="entry name" value="ArsR-like_HTH"/>
</dbReference>